<protein>
    <submittedName>
        <fullName evidence="2">Uncharacterized protein</fullName>
    </submittedName>
</protein>
<feature type="transmembrane region" description="Helical" evidence="1">
    <location>
        <begin position="273"/>
        <end position="297"/>
    </location>
</feature>
<dbReference type="AlphaFoldDB" id="A0A139N9Y8"/>
<feature type="transmembrane region" description="Helical" evidence="1">
    <location>
        <begin position="309"/>
        <end position="326"/>
    </location>
</feature>
<feature type="transmembrane region" description="Helical" evidence="1">
    <location>
        <begin position="131"/>
        <end position="162"/>
    </location>
</feature>
<comment type="caution">
    <text evidence="2">The sequence shown here is derived from an EMBL/GenBank/DDBJ whole genome shotgun (WGS) entry which is preliminary data.</text>
</comment>
<gene>
    <name evidence="2" type="ORF">SGODD07_00645</name>
</gene>
<reference evidence="2 3" key="1">
    <citation type="submission" date="2016-01" db="EMBL/GenBank/DDBJ databases">
        <title>Highly variable Streptococcus oralis are common among viridans streptococci isolated from primates.</title>
        <authorList>
            <person name="Denapaite D."/>
            <person name="Rieger M."/>
            <person name="Koendgen S."/>
            <person name="Brueckner R."/>
            <person name="Ochigava I."/>
            <person name="Kappeler P."/>
            <person name="Maetz-Rensing K."/>
            <person name="Leendertz F."/>
            <person name="Hakenbeck R."/>
        </authorList>
    </citation>
    <scope>NUCLEOTIDE SEQUENCE [LARGE SCALE GENOMIC DNA]</scope>
    <source>
        <strain evidence="2 3">DD07</strain>
    </source>
</reference>
<dbReference type="EMBL" id="LQRC01000091">
    <property type="protein sequence ID" value="KXT72702.1"/>
    <property type="molecule type" value="Genomic_DNA"/>
</dbReference>
<feature type="transmembrane region" description="Helical" evidence="1">
    <location>
        <begin position="174"/>
        <end position="201"/>
    </location>
</feature>
<feature type="transmembrane region" description="Helical" evidence="1">
    <location>
        <begin position="12"/>
        <end position="30"/>
    </location>
</feature>
<feature type="transmembrane region" description="Helical" evidence="1">
    <location>
        <begin position="213"/>
        <end position="235"/>
    </location>
</feature>
<feature type="transmembrane region" description="Helical" evidence="1">
    <location>
        <begin position="98"/>
        <end position="119"/>
    </location>
</feature>
<organism evidence="2 3">
    <name type="scientific">Streptococcus gordonii</name>
    <dbReference type="NCBI Taxonomy" id="1302"/>
    <lineage>
        <taxon>Bacteria</taxon>
        <taxon>Bacillati</taxon>
        <taxon>Bacillota</taxon>
        <taxon>Bacilli</taxon>
        <taxon>Lactobacillales</taxon>
        <taxon>Streptococcaceae</taxon>
        <taxon>Streptococcus</taxon>
    </lineage>
</organism>
<name>A0A139N9Y8_STRGN</name>
<sequence>MILDSIKKYRYPLILFFYSLLFVLVSHVAINTQSRVFDYVFHLTRIVGLSQSISHFDLLPNLNHIFAFGTGYAVPMFYGNWQFYLPALLFMLVQRADLAFDFFAFLLVLSTSLTSFYCFKKISQDSIKSLCGALIVPLYFPLFGYGMTMSMPLVPILFYTIYKVLFLNKYSPALLGITIALLIQTHILSTLILAIYSLIFVLLCARKLTVKKIISFLVSIFIGILLSIGYLAQYLEQVSSQIFYFNWTARDFPFENASMFNVPNILQFKFSGLFAPFTSLFLKIDILAIILFFYLVYRFKYLSEASQKLLILIAIMAISTTAVLPWNSLLKFGFLGAIQYTGRLLFFVPFLLIWILVNDFSHIWSISFASLSTLVYLGTVLISYSPVINLRTDHKNYISEINQRMLSYYKGDREQFSNTIGDEYYNLDVDPVAIRDSSITQFDDVEGAKIENIKSSYNSLEFDVILTAKNASFFVPRPWYKGYIADYTNGASGTQPALKYRQLSQEEQEKNQKLHRPKTQKMALHNGKIFLRVFSSGHVKISHHKTFLQHFFFLVEGLLWGFIIFVFYQIKRRKNGKANLKNQIKLYR</sequence>
<dbReference type="PATRIC" id="fig|1302.21.peg.720"/>
<evidence type="ECO:0000313" key="3">
    <source>
        <dbReference type="Proteomes" id="UP000070096"/>
    </source>
</evidence>
<feature type="transmembrane region" description="Helical" evidence="1">
    <location>
        <begin position="547"/>
        <end position="568"/>
    </location>
</feature>
<keyword evidence="1" id="KW-1133">Transmembrane helix</keyword>
<dbReference type="Proteomes" id="UP000070096">
    <property type="component" value="Unassembled WGS sequence"/>
</dbReference>
<proteinExistence type="predicted"/>
<keyword evidence="1" id="KW-0812">Transmembrane</keyword>
<keyword evidence="1" id="KW-0472">Membrane</keyword>
<feature type="transmembrane region" description="Helical" evidence="1">
    <location>
        <begin position="363"/>
        <end position="384"/>
    </location>
</feature>
<accession>A0A139N9Y8</accession>
<evidence type="ECO:0000313" key="2">
    <source>
        <dbReference type="EMBL" id="KXT72702.1"/>
    </source>
</evidence>
<feature type="transmembrane region" description="Helical" evidence="1">
    <location>
        <begin position="332"/>
        <end position="356"/>
    </location>
</feature>
<evidence type="ECO:0000256" key="1">
    <source>
        <dbReference type="SAM" id="Phobius"/>
    </source>
</evidence>